<reference evidence="3" key="1">
    <citation type="submission" date="2015-09" db="EMBL/GenBank/DDBJ databases">
        <authorList>
            <consortium name="Pathogen Informatics"/>
        </authorList>
    </citation>
    <scope>NUCLEOTIDE SEQUENCE [LARGE SCALE GENOMIC DNA]</scope>
    <source>
        <strain evidence="3">Lake Konstanz</strain>
    </source>
</reference>
<feature type="region of interest" description="Disordered" evidence="1">
    <location>
        <begin position="249"/>
        <end position="307"/>
    </location>
</feature>
<keyword evidence="3" id="KW-1185">Reference proteome</keyword>
<dbReference type="Proteomes" id="UP000051952">
    <property type="component" value="Unassembled WGS sequence"/>
</dbReference>
<evidence type="ECO:0000313" key="3">
    <source>
        <dbReference type="Proteomes" id="UP000051952"/>
    </source>
</evidence>
<dbReference type="AlphaFoldDB" id="A0A0S4JAN1"/>
<organism evidence="2 3">
    <name type="scientific">Bodo saltans</name>
    <name type="common">Flagellated protozoan</name>
    <dbReference type="NCBI Taxonomy" id="75058"/>
    <lineage>
        <taxon>Eukaryota</taxon>
        <taxon>Discoba</taxon>
        <taxon>Euglenozoa</taxon>
        <taxon>Kinetoplastea</taxon>
        <taxon>Metakinetoplastina</taxon>
        <taxon>Eubodonida</taxon>
        <taxon>Bodonidae</taxon>
        <taxon>Bodo</taxon>
    </lineage>
</organism>
<gene>
    <name evidence="2" type="ORF">BSAL_16490</name>
</gene>
<feature type="compositionally biased region" description="Low complexity" evidence="1">
    <location>
        <begin position="105"/>
        <end position="114"/>
    </location>
</feature>
<evidence type="ECO:0000256" key="1">
    <source>
        <dbReference type="SAM" id="MobiDB-lite"/>
    </source>
</evidence>
<feature type="compositionally biased region" description="Polar residues" evidence="1">
    <location>
        <begin position="249"/>
        <end position="259"/>
    </location>
</feature>
<evidence type="ECO:0000313" key="2">
    <source>
        <dbReference type="EMBL" id="CUG88626.1"/>
    </source>
</evidence>
<feature type="region of interest" description="Disordered" evidence="1">
    <location>
        <begin position="75"/>
        <end position="220"/>
    </location>
</feature>
<proteinExistence type="predicted"/>
<feature type="compositionally biased region" description="Polar residues" evidence="1">
    <location>
        <begin position="181"/>
        <end position="191"/>
    </location>
</feature>
<name>A0A0S4JAN1_BODSA</name>
<feature type="compositionally biased region" description="Polar residues" evidence="1">
    <location>
        <begin position="138"/>
        <end position="154"/>
    </location>
</feature>
<dbReference type="EMBL" id="CYKH01001664">
    <property type="protein sequence ID" value="CUG88626.1"/>
    <property type="molecule type" value="Genomic_DNA"/>
</dbReference>
<sequence length="462" mass="50813">MRRRLSAGDADGTEGWHNDNVIPRYLLSTEERLQLSPVLSKQIQDARTSPFKHQVHINHNYQTVTSRYQQAQPLGGVVERGTRGPVTPSRPDEDEPRLALSSTQSPRPQRGSTTSPPPQQPHSARKRSVSPSLAKFPSVQSRYLQDPRLQSSPSRKGDDVARPHSPCAGTRDSGAALSWSPRRSGTPTRQNVIPVPTPTHVQRTPSPFRAGQRAATPEEISRRNKALLLSHSKKKVSVVSSVGLYIHQRSPSRSRTPQQDRAILSPGYVRTSSPDRRAASTSVATTIRGASPDPSHHRLVSPSQSKKKVSVVSSVGLYIHQRSPSRSRTPQQDKAILSPGYVRTSSPDRRAASTSIATTIRGASPDPSHHRLVSPFSRAHSPLPVRRKFVEEEKFIDHWREERAGARVAPGHVPRVAKLSVGYELSRPVSPGPPPMIHWVPQPTPRTTTPTTAAHPEDAKGR</sequence>
<accession>A0A0S4JAN1</accession>
<protein>
    <submittedName>
        <fullName evidence="2">Uncharacterized protein</fullName>
    </submittedName>
</protein>
<feature type="region of interest" description="Disordered" evidence="1">
    <location>
        <begin position="431"/>
        <end position="462"/>
    </location>
</feature>